<dbReference type="RefSeq" id="WP_197309470.1">
    <property type="nucleotide sequence ID" value="NZ_JADZLT010000036.1"/>
</dbReference>
<keyword evidence="4" id="KW-0378">Hydrolase</keyword>
<accession>A0A931HY04</accession>
<evidence type="ECO:0000313" key="5">
    <source>
        <dbReference type="Proteomes" id="UP000631694"/>
    </source>
</evidence>
<dbReference type="InterPro" id="IPR000120">
    <property type="entry name" value="Amidase"/>
</dbReference>
<proteinExistence type="inferred from homology"/>
<feature type="domain" description="Amidase" evidence="3">
    <location>
        <begin position="24"/>
        <end position="440"/>
    </location>
</feature>
<dbReference type="PANTHER" id="PTHR11895:SF7">
    <property type="entry name" value="GLUTAMYL-TRNA(GLN) AMIDOTRANSFERASE SUBUNIT A, MITOCHONDRIAL"/>
    <property type="match status" value="1"/>
</dbReference>
<dbReference type="InterPro" id="IPR023631">
    <property type="entry name" value="Amidase_dom"/>
</dbReference>
<dbReference type="InterPro" id="IPR036928">
    <property type="entry name" value="AS_sf"/>
</dbReference>
<evidence type="ECO:0000256" key="2">
    <source>
        <dbReference type="SAM" id="MobiDB-lite"/>
    </source>
</evidence>
<dbReference type="EC" id="3.5.1.4" evidence="4"/>
<keyword evidence="5" id="KW-1185">Reference proteome</keyword>
<dbReference type="Proteomes" id="UP000631694">
    <property type="component" value="Unassembled WGS sequence"/>
</dbReference>
<feature type="compositionally biased region" description="Low complexity" evidence="2">
    <location>
        <begin position="149"/>
        <end position="158"/>
    </location>
</feature>
<dbReference type="GO" id="GO:0004040">
    <property type="term" value="F:amidase activity"/>
    <property type="evidence" value="ECO:0007669"/>
    <property type="project" value="UniProtKB-EC"/>
</dbReference>
<protein>
    <submittedName>
        <fullName evidence="4">Amidase</fullName>
        <ecNumber evidence="4">3.5.1.4</ecNumber>
    </submittedName>
</protein>
<evidence type="ECO:0000313" key="4">
    <source>
        <dbReference type="EMBL" id="MBH0236372.1"/>
    </source>
</evidence>
<dbReference type="Pfam" id="PF01425">
    <property type="entry name" value="Amidase"/>
    <property type="match status" value="1"/>
</dbReference>
<dbReference type="EMBL" id="JADZLT010000036">
    <property type="protein sequence ID" value="MBH0236372.1"/>
    <property type="molecule type" value="Genomic_DNA"/>
</dbReference>
<dbReference type="NCBIfam" id="NF005450">
    <property type="entry name" value="PRK07042.1"/>
    <property type="match status" value="1"/>
</dbReference>
<dbReference type="SUPFAM" id="SSF75304">
    <property type="entry name" value="Amidase signature (AS) enzymes"/>
    <property type="match status" value="1"/>
</dbReference>
<comment type="similarity">
    <text evidence="1">Belongs to the amidase family.</text>
</comment>
<gene>
    <name evidence="4" type="ORF">I5731_00925</name>
</gene>
<dbReference type="AlphaFoldDB" id="A0A931HY04"/>
<evidence type="ECO:0000256" key="1">
    <source>
        <dbReference type="ARBA" id="ARBA00009199"/>
    </source>
</evidence>
<evidence type="ECO:0000259" key="3">
    <source>
        <dbReference type="Pfam" id="PF01425"/>
    </source>
</evidence>
<organism evidence="4 5">
    <name type="scientific">Methylobrevis albus</name>
    <dbReference type="NCBI Taxonomy" id="2793297"/>
    <lineage>
        <taxon>Bacteria</taxon>
        <taxon>Pseudomonadati</taxon>
        <taxon>Pseudomonadota</taxon>
        <taxon>Alphaproteobacteria</taxon>
        <taxon>Hyphomicrobiales</taxon>
        <taxon>Pleomorphomonadaceae</taxon>
        <taxon>Methylobrevis</taxon>
    </lineage>
</organism>
<dbReference type="Gene3D" id="3.90.1300.10">
    <property type="entry name" value="Amidase signature (AS) domain"/>
    <property type="match status" value="1"/>
</dbReference>
<name>A0A931HY04_9HYPH</name>
<dbReference type="PANTHER" id="PTHR11895">
    <property type="entry name" value="TRANSAMIDASE"/>
    <property type="match status" value="1"/>
</dbReference>
<feature type="region of interest" description="Disordered" evidence="2">
    <location>
        <begin position="136"/>
        <end position="158"/>
    </location>
</feature>
<sequence>MSAWTLDATELLAAFRDRSLSPVEALESVLARVAAVNGTINALFDIRPDEALAAARASEARWRAGTPLGALDGIPMTIKDSVAAAGRPYWRGVAARRNDPPSTVDSPPAARLREAGAVVFAKTTMPDFGLSSSGVSSAHGITRNPHDPSVSTGGSSAGAGAAVAAGAGPLAIGTDLAGSVRLPAGHCGVVGVKPSFGRVPHLPASRLRVAGPLARSVADAALLLGVMAQPDPRLPTVPLPPLGGALDPGAGLGGVRVGLILDMGFGLAVEPEVAAAVTAAAERLAAAGATIVPIRPAFAGDPLVDADRYYAVKAAQELAGFSEADRAAINPHVRGYAESGAAMSALDYLAHGERLEAAATAFALACEGVDFVLTPVITCVAFPAEWLGADPARPLAHLGFTLFINMLGWPAAAVPGAASAAGLPIGVQIIGKAGDDAGVLHAAAVLEAATPRRRTFPLA</sequence>
<comment type="caution">
    <text evidence="4">The sequence shown here is derived from an EMBL/GenBank/DDBJ whole genome shotgun (WGS) entry which is preliminary data.</text>
</comment>
<reference evidence="4" key="1">
    <citation type="submission" date="2020-12" db="EMBL/GenBank/DDBJ databases">
        <title>Methylobrevis albus sp. nov., isolated from fresh water lack sediment.</title>
        <authorList>
            <person name="Zou Q."/>
        </authorList>
    </citation>
    <scope>NUCLEOTIDE SEQUENCE</scope>
    <source>
        <strain evidence="4">L22</strain>
    </source>
</reference>